<dbReference type="SFLD" id="SFLDG01082">
    <property type="entry name" value="B12-binding_domain_containing"/>
    <property type="match status" value="1"/>
</dbReference>
<name>A0A075HG69_9ARCH</name>
<dbReference type="PANTHER" id="PTHR43409">
    <property type="entry name" value="ANAEROBIC MAGNESIUM-PROTOPORPHYRIN IX MONOMETHYL ESTER CYCLASE-RELATED"/>
    <property type="match status" value="1"/>
</dbReference>
<dbReference type="Gene3D" id="3.80.30.20">
    <property type="entry name" value="tm_1862 like domain"/>
    <property type="match status" value="1"/>
</dbReference>
<dbReference type="Pfam" id="PF04055">
    <property type="entry name" value="Radical_SAM"/>
    <property type="match status" value="1"/>
</dbReference>
<dbReference type="InterPro" id="IPR007197">
    <property type="entry name" value="rSAM"/>
</dbReference>
<dbReference type="Gene3D" id="3.40.50.280">
    <property type="entry name" value="Cobalamin-binding domain"/>
    <property type="match status" value="1"/>
</dbReference>
<dbReference type="GO" id="GO:0046872">
    <property type="term" value="F:metal ion binding"/>
    <property type="evidence" value="ECO:0007669"/>
    <property type="project" value="UniProtKB-KW"/>
</dbReference>
<keyword evidence="5" id="KW-0411">Iron-sulfur</keyword>
<evidence type="ECO:0000256" key="6">
    <source>
        <dbReference type="SAM" id="Phobius"/>
    </source>
</evidence>
<evidence type="ECO:0000256" key="3">
    <source>
        <dbReference type="ARBA" id="ARBA00022723"/>
    </source>
</evidence>
<feature type="domain" description="Radical SAM core" evidence="8">
    <location>
        <begin position="107"/>
        <end position="339"/>
    </location>
</feature>
<protein>
    <submittedName>
        <fullName evidence="9">Radical SAM domain-containing protein</fullName>
    </submittedName>
</protein>
<evidence type="ECO:0000259" key="8">
    <source>
        <dbReference type="PROSITE" id="PS51918"/>
    </source>
</evidence>
<dbReference type="CDD" id="cd01335">
    <property type="entry name" value="Radical_SAM"/>
    <property type="match status" value="1"/>
</dbReference>
<dbReference type="SFLD" id="SFLDS00029">
    <property type="entry name" value="Radical_SAM"/>
    <property type="match status" value="1"/>
</dbReference>
<dbReference type="PANTHER" id="PTHR43409:SF7">
    <property type="entry name" value="BLL1977 PROTEIN"/>
    <property type="match status" value="1"/>
</dbReference>
<evidence type="ECO:0000256" key="5">
    <source>
        <dbReference type="ARBA" id="ARBA00023014"/>
    </source>
</evidence>
<dbReference type="GO" id="GO:0051536">
    <property type="term" value="F:iron-sulfur cluster binding"/>
    <property type="evidence" value="ECO:0007669"/>
    <property type="project" value="UniProtKB-KW"/>
</dbReference>
<dbReference type="PROSITE" id="PS51918">
    <property type="entry name" value="RADICAL_SAM"/>
    <property type="match status" value="1"/>
</dbReference>
<feature type="domain" description="B12-binding" evidence="7">
    <location>
        <begin position="1"/>
        <end position="70"/>
    </location>
</feature>
<dbReference type="InterPro" id="IPR006158">
    <property type="entry name" value="Cobalamin-bd"/>
</dbReference>
<dbReference type="InterPro" id="IPR058240">
    <property type="entry name" value="rSAM_sf"/>
</dbReference>
<feature type="transmembrane region" description="Helical" evidence="6">
    <location>
        <begin position="384"/>
        <end position="413"/>
    </location>
</feature>
<dbReference type="PROSITE" id="PS51332">
    <property type="entry name" value="B12_BINDING"/>
    <property type="match status" value="1"/>
</dbReference>
<dbReference type="InterPro" id="IPR051198">
    <property type="entry name" value="BchE-like"/>
</dbReference>
<keyword evidence="4" id="KW-0408">Iron</keyword>
<sequence length="441" mass="49774">MWSPNYQFYKRLTAEIRSRSSVPIIVGGVLPTLRPDLFIPGTACDVVFRGEAEPIIEDLVTAAIAGDYSALPNVVTLGADGQPVSTAMNSYVGDLDELPFRDHDLYPNNSDSLYVLSSRGCVMKCTYCSAGIFSRIAVGSGGKLVRKRSPRAVVDEIKAEVDKGKYKEIFFYDDFFITNKKWMSEFSGIYRKEIGLPYYCIAFPATVNADIAAILAESGCRCVLMGFQTANDEYKKRVLQRNEPAKNVVRAIEALRSHGIRVSVDHIFNFPGETLADIELSMNFYIDNKIDSLMLFFLNYYPDSGITRWAYENNYLSPEQFELINRNELVGEQSYRGTVVDPVASERQVQWAVLFRLINLLPGPVVKWLFHPKIYRFFPTNRTFYYALSGVAMIRGMGLKALFNTLFLAFGFGGQRLRNIFLRVETKNSFAPQVMTISPGE</sequence>
<dbReference type="GO" id="GO:0003824">
    <property type="term" value="F:catalytic activity"/>
    <property type="evidence" value="ECO:0007669"/>
    <property type="project" value="InterPro"/>
</dbReference>
<evidence type="ECO:0000313" key="9">
    <source>
        <dbReference type="EMBL" id="AIF15471.1"/>
    </source>
</evidence>
<dbReference type="InterPro" id="IPR006638">
    <property type="entry name" value="Elp3/MiaA/NifB-like_rSAM"/>
</dbReference>
<dbReference type="SUPFAM" id="SSF102114">
    <property type="entry name" value="Radical SAM enzymes"/>
    <property type="match status" value="1"/>
</dbReference>
<organism evidence="9">
    <name type="scientific">uncultured marine thaumarchaeote KM3_70_D07</name>
    <dbReference type="NCBI Taxonomy" id="1456252"/>
    <lineage>
        <taxon>Archaea</taxon>
        <taxon>Nitrososphaerota</taxon>
        <taxon>environmental samples</taxon>
    </lineage>
</organism>
<comment type="cofactor">
    <cofactor evidence="1">
        <name>[4Fe-4S] cluster</name>
        <dbReference type="ChEBI" id="CHEBI:49883"/>
    </cofactor>
</comment>
<dbReference type="GO" id="GO:0005829">
    <property type="term" value="C:cytosol"/>
    <property type="evidence" value="ECO:0007669"/>
    <property type="project" value="TreeGrafter"/>
</dbReference>
<dbReference type="AlphaFoldDB" id="A0A075HG69"/>
<keyword evidence="3" id="KW-0479">Metal-binding</keyword>
<accession>A0A075HG69</accession>
<keyword evidence="2" id="KW-0949">S-adenosyl-L-methionine</keyword>
<dbReference type="EMBL" id="KF901029">
    <property type="protein sequence ID" value="AIF15471.1"/>
    <property type="molecule type" value="Genomic_DNA"/>
</dbReference>
<dbReference type="GO" id="GO:0031419">
    <property type="term" value="F:cobalamin binding"/>
    <property type="evidence" value="ECO:0007669"/>
    <property type="project" value="InterPro"/>
</dbReference>
<reference evidence="9" key="1">
    <citation type="journal article" date="2014" name="Genome Biol. Evol.">
        <title>Pangenome evidence for extensive interdomain horizontal transfer affecting lineage core and shell genes in uncultured planktonic thaumarchaeota and euryarchaeota.</title>
        <authorList>
            <person name="Deschamps P."/>
            <person name="Zivanovic Y."/>
            <person name="Moreira D."/>
            <person name="Rodriguez-Valera F."/>
            <person name="Lopez-Garcia P."/>
        </authorList>
    </citation>
    <scope>NUCLEOTIDE SEQUENCE</scope>
</reference>
<dbReference type="SMART" id="SM00729">
    <property type="entry name" value="Elp3"/>
    <property type="match status" value="1"/>
</dbReference>
<keyword evidence="6" id="KW-1133">Transmembrane helix</keyword>
<evidence type="ECO:0000256" key="4">
    <source>
        <dbReference type="ARBA" id="ARBA00023004"/>
    </source>
</evidence>
<evidence type="ECO:0000259" key="7">
    <source>
        <dbReference type="PROSITE" id="PS51332"/>
    </source>
</evidence>
<evidence type="ECO:0000256" key="2">
    <source>
        <dbReference type="ARBA" id="ARBA00022691"/>
    </source>
</evidence>
<keyword evidence="6" id="KW-0812">Transmembrane</keyword>
<evidence type="ECO:0000256" key="1">
    <source>
        <dbReference type="ARBA" id="ARBA00001966"/>
    </source>
</evidence>
<dbReference type="InterPro" id="IPR023404">
    <property type="entry name" value="rSAM_horseshoe"/>
</dbReference>
<proteinExistence type="predicted"/>
<keyword evidence="6" id="KW-0472">Membrane</keyword>